<accession>A0A177NGS2</accession>
<name>A0A177NGS2_9GAMM</name>
<protein>
    <submittedName>
        <fullName evidence="2">Pilus assembly protein</fullName>
    </submittedName>
</protein>
<dbReference type="Proteomes" id="UP000077857">
    <property type="component" value="Unassembled WGS sequence"/>
</dbReference>
<proteinExistence type="predicted"/>
<comment type="caution">
    <text evidence="2">The sequence shown here is derived from an EMBL/GenBank/DDBJ whole genome shotgun (WGS) entry which is preliminary data.</text>
</comment>
<sequence length="138" mass="15160">MKTAKPFLDTNVLLYLLSEDNQKADRAEEIIAFGGVINVQVLNEFASVASRKLKMTYVEIRETLSIIRSICETQALSVSIHEQGLAIAEQFGFSLYDSMIVSAALYAGCSILYSEDMQHGQAIGSLVINNPFLPSLPN</sequence>
<dbReference type="InterPro" id="IPR029060">
    <property type="entry name" value="PIN-like_dom_sf"/>
</dbReference>
<evidence type="ECO:0000259" key="1">
    <source>
        <dbReference type="Pfam" id="PF01850"/>
    </source>
</evidence>
<dbReference type="Pfam" id="PF01850">
    <property type="entry name" value="PIN"/>
    <property type="match status" value="1"/>
</dbReference>
<dbReference type="SUPFAM" id="SSF88723">
    <property type="entry name" value="PIN domain-like"/>
    <property type="match status" value="1"/>
</dbReference>
<gene>
    <name evidence="2" type="ORF">A1507_11930</name>
</gene>
<feature type="domain" description="PIN" evidence="1">
    <location>
        <begin position="7"/>
        <end position="116"/>
    </location>
</feature>
<dbReference type="CDD" id="cd18692">
    <property type="entry name" value="PIN_VapC-like"/>
    <property type="match status" value="1"/>
</dbReference>
<dbReference type="RefSeq" id="WP_064040444.1">
    <property type="nucleotide sequence ID" value="NZ_LUUJ01000076.1"/>
</dbReference>
<dbReference type="InterPro" id="IPR002716">
    <property type="entry name" value="PIN_dom"/>
</dbReference>
<dbReference type="EMBL" id="LUUJ01000076">
    <property type="protein sequence ID" value="OAI16260.1"/>
    <property type="molecule type" value="Genomic_DNA"/>
</dbReference>
<dbReference type="OrthoDB" id="9792015at2"/>
<reference evidence="2 3" key="1">
    <citation type="submission" date="2016-03" db="EMBL/GenBank/DDBJ databases">
        <authorList>
            <person name="Ploux O."/>
        </authorList>
    </citation>
    <scope>NUCLEOTIDE SEQUENCE [LARGE SCALE GENOMIC DNA]</scope>
    <source>
        <strain evidence="2 3">R-45378</strain>
    </source>
</reference>
<dbReference type="Gene3D" id="3.40.50.1010">
    <property type="entry name" value="5'-nuclease"/>
    <property type="match status" value="1"/>
</dbReference>
<evidence type="ECO:0000313" key="2">
    <source>
        <dbReference type="EMBL" id="OAI16260.1"/>
    </source>
</evidence>
<organism evidence="2 3">
    <name type="scientific">Methylomonas koyamae</name>
    <dbReference type="NCBI Taxonomy" id="702114"/>
    <lineage>
        <taxon>Bacteria</taxon>
        <taxon>Pseudomonadati</taxon>
        <taxon>Pseudomonadota</taxon>
        <taxon>Gammaproteobacteria</taxon>
        <taxon>Methylococcales</taxon>
        <taxon>Methylococcaceae</taxon>
        <taxon>Methylomonas</taxon>
    </lineage>
</organism>
<dbReference type="AlphaFoldDB" id="A0A177NGS2"/>
<evidence type="ECO:0000313" key="3">
    <source>
        <dbReference type="Proteomes" id="UP000077857"/>
    </source>
</evidence>